<dbReference type="RefSeq" id="XP_001269501.1">
    <property type="nucleotide sequence ID" value="XM_001269500.1"/>
</dbReference>
<dbReference type="InterPro" id="IPR036864">
    <property type="entry name" value="Zn2-C6_fun-type_DNA-bd_sf"/>
</dbReference>
<feature type="region of interest" description="Disordered" evidence="7">
    <location>
        <begin position="99"/>
        <end position="142"/>
    </location>
</feature>
<dbReference type="PANTHER" id="PTHR31001">
    <property type="entry name" value="UNCHARACTERIZED TRANSCRIPTIONAL REGULATORY PROTEIN"/>
    <property type="match status" value="1"/>
</dbReference>
<dbReference type="GO" id="GO:0000981">
    <property type="term" value="F:DNA-binding transcription factor activity, RNA polymerase II-specific"/>
    <property type="evidence" value="ECO:0007669"/>
    <property type="project" value="InterPro"/>
</dbReference>
<evidence type="ECO:0000313" key="9">
    <source>
        <dbReference type="EMBL" id="EAW08075.1"/>
    </source>
</evidence>
<evidence type="ECO:0000256" key="6">
    <source>
        <dbReference type="ARBA" id="ARBA00023242"/>
    </source>
</evidence>
<dbReference type="GO" id="GO:0006351">
    <property type="term" value="P:DNA-templated transcription"/>
    <property type="evidence" value="ECO:0007669"/>
    <property type="project" value="InterPro"/>
</dbReference>
<organism evidence="9 10">
    <name type="scientific">Aspergillus clavatus (strain ATCC 1007 / CBS 513.65 / DSM 816 / NCTC 3887 / NRRL 1 / QM 1276 / 107)</name>
    <dbReference type="NCBI Taxonomy" id="344612"/>
    <lineage>
        <taxon>Eukaryota</taxon>
        <taxon>Fungi</taxon>
        <taxon>Dikarya</taxon>
        <taxon>Ascomycota</taxon>
        <taxon>Pezizomycotina</taxon>
        <taxon>Eurotiomycetes</taxon>
        <taxon>Eurotiomycetidae</taxon>
        <taxon>Eurotiales</taxon>
        <taxon>Aspergillaceae</taxon>
        <taxon>Aspergillus</taxon>
        <taxon>Aspergillus subgen. Fumigati</taxon>
    </lineage>
</organism>
<evidence type="ECO:0000256" key="1">
    <source>
        <dbReference type="ARBA" id="ARBA00004123"/>
    </source>
</evidence>
<dbReference type="CDD" id="cd00067">
    <property type="entry name" value="GAL4"/>
    <property type="match status" value="1"/>
</dbReference>
<dbReference type="GO" id="GO:0008270">
    <property type="term" value="F:zinc ion binding"/>
    <property type="evidence" value="ECO:0007669"/>
    <property type="project" value="InterPro"/>
</dbReference>
<dbReference type="SUPFAM" id="SSF57701">
    <property type="entry name" value="Zn2/Cys6 DNA-binding domain"/>
    <property type="match status" value="1"/>
</dbReference>
<dbReference type="HOGENOM" id="CLU_004083_7_2_1"/>
<keyword evidence="6" id="KW-0539">Nucleus</keyword>
<keyword evidence="3" id="KW-0805">Transcription regulation</keyword>
<dbReference type="PROSITE" id="PS50048">
    <property type="entry name" value="ZN2_CY6_FUNGAL_2"/>
    <property type="match status" value="1"/>
</dbReference>
<comment type="subcellular location">
    <subcellularLocation>
        <location evidence="1">Nucleus</location>
    </subcellularLocation>
</comment>
<feature type="domain" description="Zn(2)-C6 fungal-type" evidence="8">
    <location>
        <begin position="33"/>
        <end position="62"/>
    </location>
</feature>
<gene>
    <name evidence="9" type="ORF">ACLA_028000</name>
</gene>
<accession>A1CR04</accession>
<dbReference type="PROSITE" id="PS00463">
    <property type="entry name" value="ZN2_CY6_FUNGAL_1"/>
    <property type="match status" value="1"/>
</dbReference>
<dbReference type="SMART" id="SM00066">
    <property type="entry name" value="GAL4"/>
    <property type="match status" value="1"/>
</dbReference>
<evidence type="ECO:0000256" key="3">
    <source>
        <dbReference type="ARBA" id="ARBA00023015"/>
    </source>
</evidence>
<evidence type="ECO:0000259" key="8">
    <source>
        <dbReference type="PROSITE" id="PS50048"/>
    </source>
</evidence>
<dbReference type="OMA" id="YHGYEPI"/>
<protein>
    <submittedName>
        <fullName evidence="9">Fungal specific transcription factor domain protein</fullName>
    </submittedName>
</protein>
<evidence type="ECO:0000256" key="5">
    <source>
        <dbReference type="ARBA" id="ARBA00023163"/>
    </source>
</evidence>
<feature type="region of interest" description="Disordered" evidence="7">
    <location>
        <begin position="1"/>
        <end position="28"/>
    </location>
</feature>
<dbReference type="PANTHER" id="PTHR31001:SF57">
    <property type="entry name" value="ZN(II)2CYS6 TRANSCRIPTION FACTOR (EUROFUNG)"/>
    <property type="match status" value="1"/>
</dbReference>
<proteinExistence type="predicted"/>
<evidence type="ECO:0000256" key="2">
    <source>
        <dbReference type="ARBA" id="ARBA00022723"/>
    </source>
</evidence>
<dbReference type="SMART" id="SM00906">
    <property type="entry name" value="Fungal_trans"/>
    <property type="match status" value="1"/>
</dbReference>
<dbReference type="EMBL" id="DS027059">
    <property type="protein sequence ID" value="EAW08075.1"/>
    <property type="molecule type" value="Genomic_DNA"/>
</dbReference>
<dbReference type="Pfam" id="PF04082">
    <property type="entry name" value="Fungal_trans"/>
    <property type="match status" value="1"/>
</dbReference>
<dbReference type="OrthoDB" id="435881at2759"/>
<feature type="compositionally biased region" description="Polar residues" evidence="7">
    <location>
        <begin position="102"/>
        <end position="122"/>
    </location>
</feature>
<evidence type="ECO:0000256" key="7">
    <source>
        <dbReference type="SAM" id="MobiDB-lite"/>
    </source>
</evidence>
<reference evidence="9 10" key="1">
    <citation type="journal article" date="2008" name="PLoS Genet.">
        <title>Genomic islands in the pathogenic filamentous fungus Aspergillus fumigatus.</title>
        <authorList>
            <person name="Fedorova N.D."/>
            <person name="Khaldi N."/>
            <person name="Joardar V.S."/>
            <person name="Maiti R."/>
            <person name="Amedeo P."/>
            <person name="Anderson M.J."/>
            <person name="Crabtree J."/>
            <person name="Silva J.C."/>
            <person name="Badger J.H."/>
            <person name="Albarraq A."/>
            <person name="Angiuoli S."/>
            <person name="Bussey H."/>
            <person name="Bowyer P."/>
            <person name="Cotty P.J."/>
            <person name="Dyer P.S."/>
            <person name="Egan A."/>
            <person name="Galens K."/>
            <person name="Fraser-Liggett C.M."/>
            <person name="Haas B.J."/>
            <person name="Inman J.M."/>
            <person name="Kent R."/>
            <person name="Lemieux S."/>
            <person name="Malavazi I."/>
            <person name="Orvis J."/>
            <person name="Roemer T."/>
            <person name="Ronning C.M."/>
            <person name="Sundaram J.P."/>
            <person name="Sutton G."/>
            <person name="Turner G."/>
            <person name="Venter J.C."/>
            <person name="White O.R."/>
            <person name="Whitty B.R."/>
            <person name="Youngman P."/>
            <person name="Wolfe K.H."/>
            <person name="Goldman G.H."/>
            <person name="Wortman J.R."/>
            <person name="Jiang B."/>
            <person name="Denning D.W."/>
            <person name="Nierman W.C."/>
        </authorList>
    </citation>
    <scope>NUCLEOTIDE SEQUENCE [LARGE SCALE GENOMIC DNA]</scope>
    <source>
        <strain evidence="10">ATCC 1007 / CBS 513.65 / DSM 816 / NCTC 3887 / NRRL 1</strain>
    </source>
</reference>
<evidence type="ECO:0000313" key="10">
    <source>
        <dbReference type="Proteomes" id="UP000006701"/>
    </source>
</evidence>
<dbReference type="eggNOG" id="ENOG502SIT3">
    <property type="taxonomic scope" value="Eukaryota"/>
</dbReference>
<name>A1CR04_ASPCL</name>
<keyword evidence="5" id="KW-0804">Transcription</keyword>
<dbReference type="AlphaFoldDB" id="A1CR04"/>
<dbReference type="InterPro" id="IPR050613">
    <property type="entry name" value="Sec_Metabolite_Reg"/>
</dbReference>
<keyword evidence="2" id="KW-0479">Metal-binding</keyword>
<dbReference type="Proteomes" id="UP000006701">
    <property type="component" value="Unassembled WGS sequence"/>
</dbReference>
<dbReference type="InterPro" id="IPR001138">
    <property type="entry name" value="Zn2Cys6_DnaBD"/>
</dbReference>
<dbReference type="CDD" id="cd12148">
    <property type="entry name" value="fungal_TF_MHR"/>
    <property type="match status" value="1"/>
</dbReference>
<evidence type="ECO:0000256" key="4">
    <source>
        <dbReference type="ARBA" id="ARBA00023125"/>
    </source>
</evidence>
<dbReference type="Gene3D" id="4.10.240.10">
    <property type="entry name" value="Zn(2)-C6 fungal-type DNA-binding domain"/>
    <property type="match status" value="1"/>
</dbReference>
<dbReference type="KEGG" id="act:ACLA_028000"/>
<keyword evidence="4" id="KW-0238">DNA-binding</keyword>
<dbReference type="InterPro" id="IPR007219">
    <property type="entry name" value="XnlR_reg_dom"/>
</dbReference>
<keyword evidence="10" id="KW-1185">Reference proteome</keyword>
<dbReference type="GeneID" id="4701701"/>
<dbReference type="Pfam" id="PF00172">
    <property type="entry name" value="Zn_clus"/>
    <property type="match status" value="1"/>
</dbReference>
<sequence>MSLSPASKDNGLYPGHLTATTSARQPPRPVLRSCELCRRRKVRCDRQKPCSSCSEARHVCVYPSGRGRAPKRSRQAMDTQLGERLSRLESIIKSLGSHVDTAGSTMAPNSDSSATDAAQSEGSRSEEKLTSSSPSRNPPVDKQLGRLMIDKTGSYYLSNVLWASLANEIDELRDLLLSPAAEEDCEDMLQFEEISDTSPSVGSSAAMLGFRSIAASLLSFHPSLSQAVTLYSLFTENVVPMVRIFHMPSMSRIYWDAIASPAILDKNMEALLFAIYYSAVISISGEQCLDVFGVTREVALEKYRFAVEQALARADLLNTQSMILLQAAVVYLSALRNEDDSRTTWSLTSLVFHIAQSMGLHRDGTAFGLNPFEVELRRRLWWHICILDTRSSEYHGYEPIVHGFAFDTRLPLHVNDADLLPDMISAPPERDEATDMTLFLIRCETMSVGLKIARAPPIMLRTPGPSFNHCLPLADRERLVQELEQRLEEKYLRHCKPTVPYLLLASTVARLVLARFRLMLHYPLSAKRTEAATHPDPGLDTSNRDWLFLTSIEVLEQSSVLLTHQEMGKWNWYSKTHIQWQAVAFVLFELCSRPPSLICDRAWDCVTTVYGGWKMKRNQGKGPLWRPIRRLMAKALYVRETQQASLRSSQKQVLAKEAKPSVRS</sequence>
<dbReference type="GO" id="GO:0003677">
    <property type="term" value="F:DNA binding"/>
    <property type="evidence" value="ECO:0007669"/>
    <property type="project" value="UniProtKB-KW"/>
</dbReference>
<dbReference type="VEuPathDB" id="FungiDB:ACLA_028000"/>
<dbReference type="GO" id="GO:0005634">
    <property type="term" value="C:nucleus"/>
    <property type="evidence" value="ECO:0007669"/>
    <property type="project" value="UniProtKB-SubCell"/>
</dbReference>